<evidence type="ECO:0000256" key="3">
    <source>
        <dbReference type="ARBA" id="ARBA00022741"/>
    </source>
</evidence>
<proteinExistence type="inferred from homology"/>
<dbReference type="AlphaFoldDB" id="A0A1M6RXR2"/>
<dbReference type="Proteomes" id="UP000184465">
    <property type="component" value="Unassembled WGS sequence"/>
</dbReference>
<gene>
    <name evidence="6" type="ORF">SAMN02745912_03114</name>
</gene>
<dbReference type="GO" id="GO:0005524">
    <property type="term" value="F:ATP binding"/>
    <property type="evidence" value="ECO:0007669"/>
    <property type="project" value="UniProtKB-KW"/>
</dbReference>
<evidence type="ECO:0000256" key="4">
    <source>
        <dbReference type="ARBA" id="ARBA00022840"/>
    </source>
</evidence>
<feature type="domain" description="ABC transporter" evidence="5">
    <location>
        <begin position="2"/>
        <end position="224"/>
    </location>
</feature>
<keyword evidence="2" id="KW-0813">Transport</keyword>
<accession>A0A1M6RXR2</accession>
<dbReference type="OrthoDB" id="9775135at2"/>
<dbReference type="Pfam" id="PF00005">
    <property type="entry name" value="ABC_tran"/>
    <property type="match status" value="1"/>
</dbReference>
<dbReference type="PANTHER" id="PTHR42711:SF5">
    <property type="entry name" value="ABC TRANSPORTER ATP-BINDING PROTEIN NATA"/>
    <property type="match status" value="1"/>
</dbReference>
<dbReference type="STRING" id="1121301.SAMN02745912_03114"/>
<dbReference type="SUPFAM" id="SSF52540">
    <property type="entry name" value="P-loop containing nucleoside triphosphate hydrolases"/>
    <property type="match status" value="1"/>
</dbReference>
<evidence type="ECO:0000259" key="5">
    <source>
        <dbReference type="PROSITE" id="PS50893"/>
    </source>
</evidence>
<sequence>MIKVNQISKELLGNKILKDITMEFKCGNIYSIVGPNGAGKTTLISILSNLMVPDSGNIIHSKNDKNIFLLLSGERNLYYKNTVKDNIKYFGTLRGCTKKTIDNNIKSFSEKFPDIKNILNKKVENLSFGQKRIVATYISLVSGSDCVILDEVSEGLDLETKVRIRNMLSEAKTSKIIILISHDFEFIEKCTDYVYYIKNGILVFETDNVKDIRQDYKNLNLISNRSV</sequence>
<evidence type="ECO:0000313" key="6">
    <source>
        <dbReference type="EMBL" id="SHK37231.1"/>
    </source>
</evidence>
<evidence type="ECO:0000256" key="1">
    <source>
        <dbReference type="ARBA" id="ARBA00005417"/>
    </source>
</evidence>
<dbReference type="EMBL" id="FRAG01000051">
    <property type="protein sequence ID" value="SHK37231.1"/>
    <property type="molecule type" value="Genomic_DNA"/>
</dbReference>
<dbReference type="InterPro" id="IPR003593">
    <property type="entry name" value="AAA+_ATPase"/>
</dbReference>
<dbReference type="RefSeq" id="WP_073152104.1">
    <property type="nucleotide sequence ID" value="NZ_FRAG01000051.1"/>
</dbReference>
<evidence type="ECO:0000313" key="7">
    <source>
        <dbReference type="Proteomes" id="UP000184465"/>
    </source>
</evidence>
<dbReference type="InterPro" id="IPR027417">
    <property type="entry name" value="P-loop_NTPase"/>
</dbReference>
<keyword evidence="4 6" id="KW-0067">ATP-binding</keyword>
<evidence type="ECO:0000256" key="2">
    <source>
        <dbReference type="ARBA" id="ARBA00022448"/>
    </source>
</evidence>
<dbReference type="SMART" id="SM00382">
    <property type="entry name" value="AAA"/>
    <property type="match status" value="1"/>
</dbReference>
<reference evidence="6 7" key="1">
    <citation type="submission" date="2016-11" db="EMBL/GenBank/DDBJ databases">
        <authorList>
            <person name="Jaros S."/>
            <person name="Januszkiewicz K."/>
            <person name="Wedrychowicz H."/>
        </authorList>
    </citation>
    <scope>NUCLEOTIDE SEQUENCE [LARGE SCALE GENOMIC DNA]</scope>
    <source>
        <strain evidence="6 7">DSM 15212</strain>
    </source>
</reference>
<dbReference type="InterPro" id="IPR003439">
    <property type="entry name" value="ABC_transporter-like_ATP-bd"/>
</dbReference>
<organism evidence="6 7">
    <name type="scientific">Paramaledivibacter caminithermalis (strain DSM 15212 / CIP 107654 / DViRD3)</name>
    <name type="common">Clostridium caminithermale</name>
    <dbReference type="NCBI Taxonomy" id="1121301"/>
    <lineage>
        <taxon>Bacteria</taxon>
        <taxon>Bacillati</taxon>
        <taxon>Bacillota</taxon>
        <taxon>Clostridia</taxon>
        <taxon>Peptostreptococcales</taxon>
        <taxon>Caminicellaceae</taxon>
        <taxon>Paramaledivibacter</taxon>
    </lineage>
</organism>
<keyword evidence="3" id="KW-0547">Nucleotide-binding</keyword>
<dbReference type="Gene3D" id="3.40.50.300">
    <property type="entry name" value="P-loop containing nucleotide triphosphate hydrolases"/>
    <property type="match status" value="1"/>
</dbReference>
<dbReference type="PANTHER" id="PTHR42711">
    <property type="entry name" value="ABC TRANSPORTER ATP-BINDING PROTEIN"/>
    <property type="match status" value="1"/>
</dbReference>
<dbReference type="PROSITE" id="PS50893">
    <property type="entry name" value="ABC_TRANSPORTER_2"/>
    <property type="match status" value="1"/>
</dbReference>
<keyword evidence="7" id="KW-1185">Reference proteome</keyword>
<protein>
    <submittedName>
        <fullName evidence="6">ABC-2 type transport system ATP-binding protein</fullName>
    </submittedName>
</protein>
<dbReference type="GO" id="GO:0016887">
    <property type="term" value="F:ATP hydrolysis activity"/>
    <property type="evidence" value="ECO:0007669"/>
    <property type="project" value="InterPro"/>
</dbReference>
<comment type="similarity">
    <text evidence="1">Belongs to the ABC transporter superfamily.</text>
</comment>
<name>A0A1M6RXR2_PARC5</name>
<dbReference type="InterPro" id="IPR050763">
    <property type="entry name" value="ABC_transporter_ATP-binding"/>
</dbReference>